<dbReference type="RefSeq" id="WP_112098722.1">
    <property type="nucleotide sequence ID" value="NZ_QMBP01000008.1"/>
</dbReference>
<evidence type="ECO:0000313" key="1">
    <source>
        <dbReference type="EMBL" id="RAZ89403.1"/>
    </source>
</evidence>
<reference evidence="1 2" key="2">
    <citation type="submission" date="2018-07" db="EMBL/GenBank/DDBJ databases">
        <title>Diversity of Mesorhizobium strains in Brazil.</title>
        <authorList>
            <person name="Helene L.C.F."/>
            <person name="Dall'Agnol R."/>
            <person name="Delamuta J.R.M."/>
            <person name="Hungria M."/>
        </authorList>
    </citation>
    <scope>NUCLEOTIDE SEQUENCE [LARGE SCALE GENOMIC DNA]</scope>
    <source>
        <strain evidence="1 2">AC99b</strain>
    </source>
</reference>
<name>A0A330HMP4_9HYPH</name>
<proteinExistence type="predicted"/>
<organism evidence="1 2">
    <name type="scientific">Mesorhizobium hawassense</name>
    <dbReference type="NCBI Taxonomy" id="1209954"/>
    <lineage>
        <taxon>Bacteria</taxon>
        <taxon>Pseudomonadati</taxon>
        <taxon>Pseudomonadota</taxon>
        <taxon>Alphaproteobacteria</taxon>
        <taxon>Hyphomicrobiales</taxon>
        <taxon>Phyllobacteriaceae</taxon>
        <taxon>Mesorhizobium</taxon>
    </lineage>
</organism>
<keyword evidence="2" id="KW-1185">Reference proteome</keyword>
<sequence length="121" mass="13416">MAYIEVFPKSTEAQKKLTDHSTSVMDILYAGTKEIFNVPDHDIIVELNQCTAIAFNSSAVQASAVPDVVVKISTSDHDFQPKFQSLCDHIVSNWNAQLGNTLKLEIWVNVISTWGCNIDFG</sequence>
<dbReference type="Proteomes" id="UP000251558">
    <property type="component" value="Unassembled WGS sequence"/>
</dbReference>
<reference evidence="2" key="1">
    <citation type="submission" date="2018-06" db="EMBL/GenBank/DDBJ databases">
        <authorList>
            <person name="Helene L.C."/>
            <person name="Dall'Agnol R."/>
            <person name="Delamuta J.R."/>
            <person name="Hungria M."/>
        </authorList>
    </citation>
    <scope>NUCLEOTIDE SEQUENCE [LARGE SCALE GENOMIC DNA]</scope>
    <source>
        <strain evidence="2">AC99b</strain>
    </source>
</reference>
<comment type="caution">
    <text evidence="1">The sequence shown here is derived from an EMBL/GenBank/DDBJ whole genome shotgun (WGS) entry which is preliminary data.</text>
</comment>
<dbReference type="AlphaFoldDB" id="A0A330HMP4"/>
<accession>A0A330HMP4</accession>
<evidence type="ECO:0000313" key="2">
    <source>
        <dbReference type="Proteomes" id="UP000251558"/>
    </source>
</evidence>
<dbReference type="OrthoDB" id="8455253at2"/>
<protein>
    <submittedName>
        <fullName evidence="1">Uncharacterized protein</fullName>
    </submittedName>
</protein>
<dbReference type="EMBL" id="QMBP01000008">
    <property type="protein sequence ID" value="RAZ89403.1"/>
    <property type="molecule type" value="Genomic_DNA"/>
</dbReference>
<gene>
    <name evidence="1" type="ORF">DPM33_17630</name>
</gene>